<organism evidence="2 3">
    <name type="scientific">Mytilus coruscus</name>
    <name type="common">Sea mussel</name>
    <dbReference type="NCBI Taxonomy" id="42192"/>
    <lineage>
        <taxon>Eukaryota</taxon>
        <taxon>Metazoa</taxon>
        <taxon>Spiralia</taxon>
        <taxon>Lophotrochozoa</taxon>
        <taxon>Mollusca</taxon>
        <taxon>Bivalvia</taxon>
        <taxon>Autobranchia</taxon>
        <taxon>Pteriomorphia</taxon>
        <taxon>Mytilida</taxon>
        <taxon>Mytiloidea</taxon>
        <taxon>Mytilidae</taxon>
        <taxon>Mytilinae</taxon>
        <taxon>Mytilus</taxon>
    </lineage>
</organism>
<dbReference type="EMBL" id="CACVKT020003815">
    <property type="protein sequence ID" value="CAC5385924.1"/>
    <property type="molecule type" value="Genomic_DNA"/>
</dbReference>
<gene>
    <name evidence="2" type="ORF">MCOR_21422</name>
</gene>
<keyword evidence="3" id="KW-1185">Reference proteome</keyword>
<accession>A0A6J8BSS5</accession>
<name>A0A6J8BSS5_MYTCO</name>
<protein>
    <submittedName>
        <fullName evidence="2">Uncharacterized protein</fullName>
    </submittedName>
</protein>
<keyword evidence="1" id="KW-0472">Membrane</keyword>
<keyword evidence="1" id="KW-1133">Transmembrane helix</keyword>
<reference evidence="2 3" key="1">
    <citation type="submission" date="2020-06" db="EMBL/GenBank/DDBJ databases">
        <authorList>
            <person name="Li R."/>
            <person name="Bekaert M."/>
        </authorList>
    </citation>
    <scope>NUCLEOTIDE SEQUENCE [LARGE SCALE GENOMIC DNA]</scope>
    <source>
        <strain evidence="3">wild</strain>
    </source>
</reference>
<dbReference type="OrthoDB" id="10543111at2759"/>
<evidence type="ECO:0000313" key="2">
    <source>
        <dbReference type="EMBL" id="CAC5385924.1"/>
    </source>
</evidence>
<keyword evidence="1" id="KW-0812">Transmembrane</keyword>
<dbReference type="Proteomes" id="UP000507470">
    <property type="component" value="Unassembled WGS sequence"/>
</dbReference>
<evidence type="ECO:0000256" key="1">
    <source>
        <dbReference type="SAM" id="Phobius"/>
    </source>
</evidence>
<feature type="transmembrane region" description="Helical" evidence="1">
    <location>
        <begin position="150"/>
        <end position="170"/>
    </location>
</feature>
<sequence>MEEGHFLIRRSINVCCVCLSSDIGTVHCSVVSIPVIFGKDVTLICKTADEKDLCTLCRKIWTGGPELSLLSLNGFPTDDSKYWPTIRKNGFEITIRNFTKKDLNQKYICTIGESACSRNLTIDMFKILEEDATEDNTLTFNTLRSISPTALVTIIVIFVIFAIGVFIMSLRTSIIRKAIKTVGCVDFIYIEKQLNTQNLGTNEFGRLSNSQNSKTAVDEKENKTIKVCTRNEDTDCEKEECLSERQLNCEE</sequence>
<dbReference type="AlphaFoldDB" id="A0A6J8BSS5"/>
<proteinExistence type="predicted"/>
<evidence type="ECO:0000313" key="3">
    <source>
        <dbReference type="Proteomes" id="UP000507470"/>
    </source>
</evidence>